<evidence type="ECO:0000256" key="2">
    <source>
        <dbReference type="SAM" id="Phobius"/>
    </source>
</evidence>
<keyword evidence="4" id="KW-1185">Reference proteome</keyword>
<dbReference type="OrthoDB" id="10496353at2759"/>
<gene>
    <name evidence="3" type="ORF">VM1G_11392</name>
</gene>
<keyword evidence="2" id="KW-1133">Transmembrane helix</keyword>
<feature type="transmembrane region" description="Helical" evidence="2">
    <location>
        <begin position="122"/>
        <end position="144"/>
    </location>
</feature>
<evidence type="ECO:0000313" key="3">
    <source>
        <dbReference type="EMBL" id="KUI66383.1"/>
    </source>
</evidence>
<feature type="region of interest" description="Disordered" evidence="1">
    <location>
        <begin position="152"/>
        <end position="250"/>
    </location>
</feature>
<organism evidence="3 4">
    <name type="scientific">Cytospora mali</name>
    <name type="common">Apple Valsa canker fungus</name>
    <name type="synonym">Valsa mali</name>
    <dbReference type="NCBI Taxonomy" id="578113"/>
    <lineage>
        <taxon>Eukaryota</taxon>
        <taxon>Fungi</taxon>
        <taxon>Dikarya</taxon>
        <taxon>Ascomycota</taxon>
        <taxon>Pezizomycotina</taxon>
        <taxon>Sordariomycetes</taxon>
        <taxon>Sordariomycetidae</taxon>
        <taxon>Diaporthales</taxon>
        <taxon>Cytosporaceae</taxon>
        <taxon>Cytospora</taxon>
    </lineage>
</organism>
<reference evidence="3" key="1">
    <citation type="submission" date="2014-12" db="EMBL/GenBank/DDBJ databases">
        <title>Genome Sequence of Valsa Canker Pathogens Uncovers a Specific Adaption of Colonization on Woody Bark.</title>
        <authorList>
            <person name="Yin Z."/>
            <person name="Liu H."/>
            <person name="Gao X."/>
            <person name="Li Z."/>
            <person name="Song N."/>
            <person name="Ke X."/>
            <person name="Dai Q."/>
            <person name="Wu Y."/>
            <person name="Sun Y."/>
            <person name="Xu J.-R."/>
            <person name="Kang Z.K."/>
            <person name="Wang L."/>
            <person name="Huang L."/>
        </authorList>
    </citation>
    <scope>NUCLEOTIDE SEQUENCE [LARGE SCALE GENOMIC DNA]</scope>
    <source>
        <strain evidence="3">03-8</strain>
    </source>
</reference>
<protein>
    <submittedName>
        <fullName evidence="3">Uncharacterized protein</fullName>
    </submittedName>
</protein>
<accession>A0A194VR19</accession>
<evidence type="ECO:0000313" key="4">
    <source>
        <dbReference type="Proteomes" id="UP000078559"/>
    </source>
</evidence>
<dbReference type="Proteomes" id="UP000078559">
    <property type="component" value="Chromosome 2"/>
</dbReference>
<feature type="compositionally biased region" description="Low complexity" evidence="1">
    <location>
        <begin position="207"/>
        <end position="238"/>
    </location>
</feature>
<sequence>MSNPIDTLGLNCPNGGNFYICQVSKIQFLGCCATDPCADGSGSCPQTDLRYSSFDADEYENISTQACSGKAHWYTCSGLDTPFLGCCSSNACNNDDGCPTKSLVAAELSSNAKSAAVFESGAIAGVSIAGTLCLVALIAALLFLGRRKWGERRRAVKESEPTTPSATMTNPTDSYLRHNPDRIMYTPAPLQSPTHSPRPVLAVVNKSPTHSSSRTRSVRSWLSNASQQASMSSGSSNNHTRLPQSPARSSWYRMGSAISPASPREEIEQQQHQPFIPHAQTLGTVAELEGTMIGRSPAELPGDTQLQPPSVGNFEDTRSVQFP</sequence>
<evidence type="ECO:0000256" key="1">
    <source>
        <dbReference type="SAM" id="MobiDB-lite"/>
    </source>
</evidence>
<dbReference type="AlphaFoldDB" id="A0A194VR19"/>
<feature type="region of interest" description="Disordered" evidence="1">
    <location>
        <begin position="293"/>
        <end position="323"/>
    </location>
</feature>
<feature type="compositionally biased region" description="Polar residues" evidence="1">
    <location>
        <begin position="161"/>
        <end position="173"/>
    </location>
</feature>
<proteinExistence type="predicted"/>
<feature type="compositionally biased region" description="Polar residues" evidence="1">
    <location>
        <begin position="239"/>
        <end position="248"/>
    </location>
</feature>
<name>A0A194VR19_CYTMA</name>
<keyword evidence="2" id="KW-0472">Membrane</keyword>
<dbReference type="EMBL" id="CM003099">
    <property type="protein sequence ID" value="KUI66383.1"/>
    <property type="molecule type" value="Genomic_DNA"/>
</dbReference>
<keyword evidence="2" id="KW-0812">Transmembrane</keyword>